<evidence type="ECO:0000256" key="5">
    <source>
        <dbReference type="ARBA" id="ARBA00012135"/>
    </source>
</evidence>
<dbReference type="EMBL" id="SNXX01000026">
    <property type="protein sequence ID" value="TDP89106.1"/>
    <property type="molecule type" value="Genomic_DNA"/>
</dbReference>
<keyword evidence="8" id="KW-0808">Transferase</keyword>
<evidence type="ECO:0000256" key="10">
    <source>
        <dbReference type="ARBA" id="ARBA00022777"/>
    </source>
</evidence>
<feature type="domain" description="Pyridoxamine kinase/Phosphomethylpyrimidine kinase" evidence="16">
    <location>
        <begin position="11"/>
        <end position="259"/>
    </location>
</feature>
<comment type="caution">
    <text evidence="17">The sequence shown here is derived from an EMBL/GenBank/DDBJ whole genome shotgun (WGS) entry which is preliminary data.</text>
</comment>
<keyword evidence="10 17" id="KW-0418">Kinase</keyword>
<dbReference type="GO" id="GO:0005524">
    <property type="term" value="F:ATP binding"/>
    <property type="evidence" value="ECO:0007669"/>
    <property type="project" value="UniProtKB-KW"/>
</dbReference>
<dbReference type="InterPro" id="IPR029056">
    <property type="entry name" value="Ribokinase-like"/>
</dbReference>
<evidence type="ECO:0000256" key="1">
    <source>
        <dbReference type="ARBA" id="ARBA00000151"/>
    </source>
</evidence>
<dbReference type="Gene3D" id="3.40.1190.20">
    <property type="match status" value="1"/>
</dbReference>
<comment type="similarity">
    <text evidence="4">Belongs to the ThiD family.</text>
</comment>
<dbReference type="EC" id="2.7.1.49" evidence="5"/>
<evidence type="ECO:0000256" key="14">
    <source>
        <dbReference type="ARBA" id="ARBA00042102"/>
    </source>
</evidence>
<comment type="pathway">
    <text evidence="13">Cofactor biosynthesis; thiamine diphosphate biosynthesis; 4-amino-2-methyl-5-diphosphomethylpyrimidine from 5-amino-1-(5-phospho-D-ribosyl)imidazole: step 2/3.</text>
</comment>
<dbReference type="CDD" id="cd01169">
    <property type="entry name" value="HMPP_kinase"/>
    <property type="match status" value="1"/>
</dbReference>
<evidence type="ECO:0000313" key="17">
    <source>
        <dbReference type="EMBL" id="TDP89106.1"/>
    </source>
</evidence>
<evidence type="ECO:0000256" key="11">
    <source>
        <dbReference type="ARBA" id="ARBA00022840"/>
    </source>
</evidence>
<comment type="catalytic activity">
    <reaction evidence="2">
        <text>4-amino-2-methyl-5-(phosphooxymethyl)pyrimidine + ATP = 4-amino-2-methyl-5-(diphosphooxymethyl)pyrimidine + ADP</text>
        <dbReference type="Rhea" id="RHEA:19893"/>
        <dbReference type="ChEBI" id="CHEBI:30616"/>
        <dbReference type="ChEBI" id="CHEBI:57841"/>
        <dbReference type="ChEBI" id="CHEBI:58354"/>
        <dbReference type="ChEBI" id="CHEBI:456216"/>
        <dbReference type="EC" id="2.7.4.7"/>
    </reaction>
</comment>
<organism evidence="17 18">
    <name type="scientific">Halanaerobium saccharolyticum</name>
    <dbReference type="NCBI Taxonomy" id="43595"/>
    <lineage>
        <taxon>Bacteria</taxon>
        <taxon>Bacillati</taxon>
        <taxon>Bacillota</taxon>
        <taxon>Clostridia</taxon>
        <taxon>Halanaerobiales</taxon>
        <taxon>Halanaerobiaceae</taxon>
        <taxon>Halanaerobium</taxon>
    </lineage>
</organism>
<protein>
    <recommendedName>
        <fullName evidence="7">Hydroxymethylpyrimidine/phosphomethylpyrimidine kinase</fullName>
        <ecNumber evidence="5">2.7.1.49</ecNumber>
        <ecNumber evidence="6">2.7.4.7</ecNumber>
    </recommendedName>
    <alternativeName>
        <fullName evidence="14">Hydroxymethylpyrimidine kinase</fullName>
    </alternativeName>
    <alternativeName>
        <fullName evidence="15">Hydroxymethylpyrimidine phosphate kinase</fullName>
    </alternativeName>
</protein>
<dbReference type="AlphaFoldDB" id="A0A4R6RSZ2"/>
<comment type="pathway">
    <text evidence="3">Cofactor biosynthesis; thiamine diphosphate biosynthesis; 4-amino-2-methyl-5-diphosphomethylpyrimidine from 5-amino-1-(5-phospho-D-ribosyl)imidazole: step 3/3.</text>
</comment>
<evidence type="ECO:0000256" key="8">
    <source>
        <dbReference type="ARBA" id="ARBA00022679"/>
    </source>
</evidence>
<evidence type="ECO:0000256" key="15">
    <source>
        <dbReference type="ARBA" id="ARBA00043176"/>
    </source>
</evidence>
<keyword evidence="11" id="KW-0067">ATP-binding</keyword>
<dbReference type="InterPro" id="IPR013749">
    <property type="entry name" value="PM/HMP-P_kinase-1"/>
</dbReference>
<accession>A0A4R6RSZ2</accession>
<evidence type="ECO:0000256" key="7">
    <source>
        <dbReference type="ARBA" id="ARBA00019161"/>
    </source>
</evidence>
<keyword evidence="12" id="KW-0784">Thiamine biosynthesis</keyword>
<reference evidence="17 18" key="1">
    <citation type="submission" date="2019-03" db="EMBL/GenBank/DDBJ databases">
        <title>Subsurface microbial communities from deep shales in Ohio and West Virginia, USA.</title>
        <authorList>
            <person name="Wrighton K."/>
        </authorList>
    </citation>
    <scope>NUCLEOTIDE SEQUENCE [LARGE SCALE GENOMIC DNA]</scope>
    <source>
        <strain evidence="17 18">MSL 7</strain>
    </source>
</reference>
<evidence type="ECO:0000256" key="9">
    <source>
        <dbReference type="ARBA" id="ARBA00022741"/>
    </source>
</evidence>
<comment type="catalytic activity">
    <reaction evidence="1">
        <text>4-amino-5-hydroxymethyl-2-methylpyrimidine + ATP = 4-amino-2-methyl-5-(phosphooxymethyl)pyrimidine + ADP + H(+)</text>
        <dbReference type="Rhea" id="RHEA:23096"/>
        <dbReference type="ChEBI" id="CHEBI:15378"/>
        <dbReference type="ChEBI" id="CHEBI:16892"/>
        <dbReference type="ChEBI" id="CHEBI:30616"/>
        <dbReference type="ChEBI" id="CHEBI:58354"/>
        <dbReference type="ChEBI" id="CHEBI:456216"/>
        <dbReference type="EC" id="2.7.1.49"/>
    </reaction>
</comment>
<dbReference type="GO" id="GO:0008972">
    <property type="term" value="F:phosphomethylpyrimidine kinase activity"/>
    <property type="evidence" value="ECO:0007669"/>
    <property type="project" value="UniProtKB-EC"/>
</dbReference>
<evidence type="ECO:0000313" key="18">
    <source>
        <dbReference type="Proteomes" id="UP000295176"/>
    </source>
</evidence>
<dbReference type="PANTHER" id="PTHR20858:SF17">
    <property type="entry name" value="HYDROXYMETHYLPYRIMIDINE_PHOSPHOMETHYLPYRIMIDINE KINASE THI20-RELATED"/>
    <property type="match status" value="1"/>
</dbReference>
<evidence type="ECO:0000256" key="4">
    <source>
        <dbReference type="ARBA" id="ARBA00009879"/>
    </source>
</evidence>
<proteinExistence type="inferred from homology"/>
<dbReference type="NCBIfam" id="TIGR00097">
    <property type="entry name" value="HMP-P_kinase"/>
    <property type="match status" value="1"/>
</dbReference>
<dbReference type="Proteomes" id="UP000295176">
    <property type="component" value="Unassembled WGS sequence"/>
</dbReference>
<dbReference type="GO" id="GO:0005829">
    <property type="term" value="C:cytosol"/>
    <property type="evidence" value="ECO:0007669"/>
    <property type="project" value="TreeGrafter"/>
</dbReference>
<evidence type="ECO:0000256" key="6">
    <source>
        <dbReference type="ARBA" id="ARBA00012963"/>
    </source>
</evidence>
<evidence type="ECO:0000259" key="16">
    <source>
        <dbReference type="Pfam" id="PF08543"/>
    </source>
</evidence>
<sequence length="285" mass="30469">MKKVLTIAGSDSGGGAGIQADLKTMTVHQVYGASVITAVTAQNTLGVQDVKTLSVTAVASQLESVLRDIEFSALKTGMLANSKIIAEVALKIKEYSLSNLVVDPVMVATSGDLLLEPEAVTTYQEKLFPLAEIITPNLHEARVLTGAAPEEAVDPHYLAEELIKYGSSYVLIKGGHSSKEKKLQKAGDLLYDGSQFIEFEADYIPSSNTHGTGCTLSAAIASNLARGMKMEKAVGQAKEFITGAIKNYFPVGQGNSPVNHLWQLQNQSNNQQQSDNPLISSLKFI</sequence>
<evidence type="ECO:0000256" key="13">
    <source>
        <dbReference type="ARBA" id="ARBA00037917"/>
    </source>
</evidence>
<name>A0A4R6RSZ2_9FIRM</name>
<dbReference type="SUPFAM" id="SSF53613">
    <property type="entry name" value="Ribokinase-like"/>
    <property type="match status" value="1"/>
</dbReference>
<evidence type="ECO:0000256" key="2">
    <source>
        <dbReference type="ARBA" id="ARBA00000565"/>
    </source>
</evidence>
<dbReference type="GO" id="GO:0009228">
    <property type="term" value="P:thiamine biosynthetic process"/>
    <property type="evidence" value="ECO:0007669"/>
    <property type="project" value="UniProtKB-KW"/>
</dbReference>
<evidence type="ECO:0000256" key="12">
    <source>
        <dbReference type="ARBA" id="ARBA00022977"/>
    </source>
</evidence>
<keyword evidence="9" id="KW-0547">Nucleotide-binding</keyword>
<evidence type="ECO:0000256" key="3">
    <source>
        <dbReference type="ARBA" id="ARBA00004769"/>
    </source>
</evidence>
<dbReference type="PANTHER" id="PTHR20858">
    <property type="entry name" value="PHOSPHOMETHYLPYRIMIDINE KINASE"/>
    <property type="match status" value="1"/>
</dbReference>
<dbReference type="FunFam" id="3.40.1190.20:FF:000003">
    <property type="entry name" value="Phosphomethylpyrimidine kinase ThiD"/>
    <property type="match status" value="1"/>
</dbReference>
<dbReference type="EC" id="2.7.4.7" evidence="6"/>
<dbReference type="InterPro" id="IPR004399">
    <property type="entry name" value="HMP/HMP-P_kinase_dom"/>
</dbReference>
<dbReference type="Pfam" id="PF08543">
    <property type="entry name" value="Phos_pyr_kin"/>
    <property type="match status" value="1"/>
</dbReference>
<dbReference type="RefSeq" id="WP_133530997.1">
    <property type="nucleotide sequence ID" value="NZ_JBQPXQ010000036.1"/>
</dbReference>
<gene>
    <name evidence="17" type="ORF">C7957_12628</name>
</gene>
<dbReference type="GO" id="GO:0008902">
    <property type="term" value="F:hydroxymethylpyrimidine kinase activity"/>
    <property type="evidence" value="ECO:0007669"/>
    <property type="project" value="UniProtKB-EC"/>
</dbReference>